<sequence>MPQGQRKPPVVAFTIQADGDPRGLIGNGIAQDMRDRSGKAVHRRQPDDVGHEDVLGVARGGLACPVAFSSMRSRDTSASAQGVVTISSIRMTVRPPRLEQLKSPIRASPRRHISTGQDRAQSLALESGEAGEVGGAILDAGEQVAQHHRGERPRFFLGARFGGDRGQGAAHHLQFGAAHRLAAGDRSRHVGDKGLQVGCNGHSILLGTVGVVGAVGAGAGELDLRPVRGAGAAAVGDAALERRHPEHRAHHLLGAERSADERFHLGEVAGVFGVDDAADDRAVIADAVAGDALAAAVAFVGEQQHPGGGLRPPGGKRLVAVGEADRGGGDVGGDAGVAVDDQAATNAVRHLLAHDRRFWPGVADEAIGRPAAGLAVAAGELADVARAVEDVEHLLRRPARDARGHLQRRHVEAAVTRQDAHRAPQRLARGAAAHGDAAGKVDARGPRRAFGRVGHGKAPGRTLRPRDQAGADPARQTVLDRVGVRRGGKVQFVDGGGRRGVAERAPQRFLHLRPDIEIDGIAGHQAAFRVSTAPIVGDIDLLAVIGTQQPRVAQVGGLRRRGDQDAVVEPLPRLQLGGQRLLADHQHGNARIVVDVADDLDRLFCHEVIHLVDDQRLRFLQQLIDDLVEQPRRGARGAGDADLDRDRLQQRTLRPDRFRDDVRGVEPGGDGRRGDRLAVARWAIEQAHPRRAFLGILAVEHRRQAEAHVGELRGFADPAQGGHGVGHWLISLRG</sequence>
<accession>A0A2A2JY20</accession>
<gene>
    <name evidence="2" type="ORF">WR25_17860</name>
</gene>
<comment type="caution">
    <text evidence="2">The sequence shown here is derived from an EMBL/GenBank/DDBJ whole genome shotgun (WGS) entry which is preliminary data.</text>
</comment>
<proteinExistence type="predicted"/>
<evidence type="ECO:0000313" key="3">
    <source>
        <dbReference type="Proteomes" id="UP000218231"/>
    </source>
</evidence>
<dbReference type="Proteomes" id="UP000218231">
    <property type="component" value="Unassembled WGS sequence"/>
</dbReference>
<reference evidence="2 3" key="1">
    <citation type="journal article" date="2017" name="Curr. Biol.">
        <title>Genome architecture and evolution of a unichromosomal asexual nematode.</title>
        <authorList>
            <person name="Fradin H."/>
            <person name="Zegar C."/>
            <person name="Gutwein M."/>
            <person name="Lucas J."/>
            <person name="Kovtun M."/>
            <person name="Corcoran D."/>
            <person name="Baugh L.R."/>
            <person name="Kiontke K."/>
            <person name="Gunsalus K."/>
            <person name="Fitch D.H."/>
            <person name="Piano F."/>
        </authorList>
    </citation>
    <scope>NUCLEOTIDE SEQUENCE [LARGE SCALE GENOMIC DNA]</scope>
    <source>
        <strain evidence="2">PF1309</strain>
    </source>
</reference>
<dbReference type="EMBL" id="LIAE01010081">
    <property type="protein sequence ID" value="PAV66595.1"/>
    <property type="molecule type" value="Genomic_DNA"/>
</dbReference>
<feature type="region of interest" description="Disordered" evidence="1">
    <location>
        <begin position="430"/>
        <end position="475"/>
    </location>
</feature>
<dbReference type="AlphaFoldDB" id="A0A2A2JY20"/>
<evidence type="ECO:0000256" key="1">
    <source>
        <dbReference type="SAM" id="MobiDB-lite"/>
    </source>
</evidence>
<keyword evidence="3" id="KW-1185">Reference proteome</keyword>
<name>A0A2A2JY20_9BILA</name>
<organism evidence="2 3">
    <name type="scientific">Diploscapter pachys</name>
    <dbReference type="NCBI Taxonomy" id="2018661"/>
    <lineage>
        <taxon>Eukaryota</taxon>
        <taxon>Metazoa</taxon>
        <taxon>Ecdysozoa</taxon>
        <taxon>Nematoda</taxon>
        <taxon>Chromadorea</taxon>
        <taxon>Rhabditida</taxon>
        <taxon>Rhabditina</taxon>
        <taxon>Rhabditomorpha</taxon>
        <taxon>Rhabditoidea</taxon>
        <taxon>Rhabditidae</taxon>
        <taxon>Diploscapter</taxon>
    </lineage>
</organism>
<protein>
    <submittedName>
        <fullName evidence="2">Uncharacterized protein</fullName>
    </submittedName>
</protein>
<evidence type="ECO:0000313" key="2">
    <source>
        <dbReference type="EMBL" id="PAV66595.1"/>
    </source>
</evidence>